<protein>
    <submittedName>
        <fullName evidence="1">Uncharacterized protein</fullName>
    </submittedName>
</protein>
<dbReference type="AlphaFoldDB" id="A0A6G0QTK9"/>
<proteinExistence type="predicted"/>
<gene>
    <name evidence="1" type="ORF">PF008_g22464</name>
</gene>
<dbReference type="Proteomes" id="UP000486351">
    <property type="component" value="Unassembled WGS sequence"/>
</dbReference>
<accession>A0A6G0QTK9</accession>
<sequence>MRLFWPITERALTSDSECSTVSQSSLASDASFYSAAADEAAVDQW</sequence>
<reference evidence="1 2" key="1">
    <citation type="submission" date="2018-09" db="EMBL/GenBank/DDBJ databases">
        <title>Genomic investigation of the strawberry pathogen Phytophthora fragariae indicates pathogenicity is determined by transcriptional variation in three key races.</title>
        <authorList>
            <person name="Adams T.M."/>
            <person name="Armitage A.D."/>
            <person name="Sobczyk M.K."/>
            <person name="Bates H.J."/>
            <person name="Dunwell J.M."/>
            <person name="Nellist C.F."/>
            <person name="Harrison R.J."/>
        </authorList>
    </citation>
    <scope>NUCLEOTIDE SEQUENCE [LARGE SCALE GENOMIC DNA]</scope>
    <source>
        <strain evidence="1 2">NOV-77</strain>
    </source>
</reference>
<organism evidence="1 2">
    <name type="scientific">Phytophthora fragariae</name>
    <dbReference type="NCBI Taxonomy" id="53985"/>
    <lineage>
        <taxon>Eukaryota</taxon>
        <taxon>Sar</taxon>
        <taxon>Stramenopiles</taxon>
        <taxon>Oomycota</taxon>
        <taxon>Peronosporomycetes</taxon>
        <taxon>Peronosporales</taxon>
        <taxon>Peronosporaceae</taxon>
        <taxon>Phytophthora</taxon>
    </lineage>
</organism>
<evidence type="ECO:0000313" key="1">
    <source>
        <dbReference type="EMBL" id="KAE9302552.1"/>
    </source>
</evidence>
<dbReference type="EMBL" id="QXFY01002128">
    <property type="protein sequence ID" value="KAE9302552.1"/>
    <property type="molecule type" value="Genomic_DNA"/>
</dbReference>
<comment type="caution">
    <text evidence="1">The sequence shown here is derived from an EMBL/GenBank/DDBJ whole genome shotgun (WGS) entry which is preliminary data.</text>
</comment>
<evidence type="ECO:0000313" key="2">
    <source>
        <dbReference type="Proteomes" id="UP000486351"/>
    </source>
</evidence>
<name>A0A6G0QTK9_9STRA</name>